<keyword evidence="7 11" id="KW-1133">Transmembrane helix</keyword>
<name>A0A0A6YAA6_KOCRO</name>
<evidence type="ECO:0000256" key="1">
    <source>
        <dbReference type="ARBA" id="ARBA00002536"/>
    </source>
</evidence>
<keyword evidence="4 10" id="KW-1003">Cell membrane</keyword>
<dbReference type="GeneID" id="64347493"/>
<gene>
    <name evidence="12" type="ORF">GY22_16595</name>
</gene>
<keyword evidence="5 11" id="KW-0812">Transmembrane</keyword>
<evidence type="ECO:0000256" key="8">
    <source>
        <dbReference type="ARBA" id="ARBA00023136"/>
    </source>
</evidence>
<dbReference type="RefSeq" id="WP_017834559.1">
    <property type="nucleotide sequence ID" value="NZ_JSUH01000023.1"/>
</dbReference>
<comment type="catalytic activity">
    <reaction evidence="9 10">
        <text>4 Fe(II)-[cytochrome c] + O2 + 8 H(+)(in) = 4 Fe(III)-[cytochrome c] + 2 H2O + 4 H(+)(out)</text>
        <dbReference type="Rhea" id="RHEA:11436"/>
        <dbReference type="Rhea" id="RHEA-COMP:10350"/>
        <dbReference type="Rhea" id="RHEA-COMP:14399"/>
        <dbReference type="ChEBI" id="CHEBI:15377"/>
        <dbReference type="ChEBI" id="CHEBI:15378"/>
        <dbReference type="ChEBI" id="CHEBI:15379"/>
        <dbReference type="ChEBI" id="CHEBI:29033"/>
        <dbReference type="ChEBI" id="CHEBI:29034"/>
        <dbReference type="EC" id="7.1.1.9"/>
    </reaction>
</comment>
<dbReference type="GO" id="GO:0022900">
    <property type="term" value="P:electron transport chain"/>
    <property type="evidence" value="ECO:0007669"/>
    <property type="project" value="InterPro"/>
</dbReference>
<feature type="transmembrane region" description="Helical" evidence="11">
    <location>
        <begin position="107"/>
        <end position="125"/>
    </location>
</feature>
<comment type="subunit">
    <text evidence="10">Associates with subunits I, II and III to form cytochrome c oxidase.</text>
</comment>
<accession>A0A0A6YAA6</accession>
<dbReference type="AlphaFoldDB" id="A0A0A6YAA6"/>
<evidence type="ECO:0000256" key="7">
    <source>
        <dbReference type="ARBA" id="ARBA00022989"/>
    </source>
</evidence>
<dbReference type="Pfam" id="PF12270">
    <property type="entry name" value="Cyt_c_ox_IV"/>
    <property type="match status" value="1"/>
</dbReference>
<comment type="caution">
    <text evidence="12">The sequence shown here is derived from an EMBL/GenBank/DDBJ whole genome shotgun (WGS) entry which is preliminary data.</text>
</comment>
<dbReference type="GO" id="GO:0004129">
    <property type="term" value="F:cytochrome-c oxidase activity"/>
    <property type="evidence" value="ECO:0007669"/>
    <property type="project" value="UniProtKB-EC"/>
</dbReference>
<dbReference type="PIRSF" id="PIRSF017385">
    <property type="entry name" value="CtaF"/>
    <property type="match status" value="1"/>
</dbReference>
<dbReference type="GO" id="GO:0005886">
    <property type="term" value="C:plasma membrane"/>
    <property type="evidence" value="ECO:0007669"/>
    <property type="project" value="UniProtKB-SubCell"/>
</dbReference>
<proteinExistence type="inferred from homology"/>
<dbReference type="OrthoDB" id="5244617at2"/>
<evidence type="ECO:0000256" key="10">
    <source>
        <dbReference type="PIRNR" id="PIRNR017385"/>
    </source>
</evidence>
<evidence type="ECO:0000256" key="9">
    <source>
        <dbReference type="ARBA" id="ARBA00047816"/>
    </source>
</evidence>
<evidence type="ECO:0000256" key="6">
    <source>
        <dbReference type="ARBA" id="ARBA00022967"/>
    </source>
</evidence>
<dbReference type="Proteomes" id="UP000030466">
    <property type="component" value="Unassembled WGS sequence"/>
</dbReference>
<evidence type="ECO:0000256" key="11">
    <source>
        <dbReference type="SAM" id="Phobius"/>
    </source>
</evidence>
<keyword evidence="6 10" id="KW-1278">Translocase</keyword>
<reference evidence="12 13" key="1">
    <citation type="journal article" date="2003" name="Int. J. Syst. Evol. Microbiol.">
        <title>Kocuria polaris sp. nov., an orange-pigmented psychrophilic bacterium isolated from an Antarctic cyanobacterial mat sample.</title>
        <authorList>
            <person name="Reddy G.S."/>
            <person name="Prakash J.S."/>
            <person name="Prabahar V."/>
            <person name="Matsumoto G.I."/>
            <person name="Stackebrandt E."/>
            <person name="Shivaji S."/>
        </authorList>
    </citation>
    <scope>NUCLEOTIDE SEQUENCE [LARGE SCALE GENOMIC DNA]</scope>
    <source>
        <strain evidence="12 13">CMS 76or</strain>
    </source>
</reference>
<dbReference type="EMBL" id="JSUH01000023">
    <property type="protein sequence ID" value="KHD96272.1"/>
    <property type="molecule type" value="Genomic_DNA"/>
</dbReference>
<evidence type="ECO:0000313" key="13">
    <source>
        <dbReference type="Proteomes" id="UP000030466"/>
    </source>
</evidence>
<organism evidence="12 13">
    <name type="scientific">Kocuria rosea subsp. polaris</name>
    <dbReference type="NCBI Taxonomy" id="136273"/>
    <lineage>
        <taxon>Bacteria</taxon>
        <taxon>Bacillati</taxon>
        <taxon>Actinomycetota</taxon>
        <taxon>Actinomycetes</taxon>
        <taxon>Micrococcales</taxon>
        <taxon>Micrococcaceae</taxon>
        <taxon>Kocuria</taxon>
    </lineage>
</organism>
<keyword evidence="13" id="KW-1185">Reference proteome</keyword>
<sequence length="134" mass="14531">MKLSIKLFILIGGFSLLVAVVYGFLTRFDELVGFPALLAVGAMSFMLAVYLWLVNRNTGGVLPEDKLDGEIVESAGEYGHFSPWSWWPLLLGTGCALAFTALAMGWWILGLAAPLAVLGLVGLIFEYSRGDHAH</sequence>
<evidence type="ECO:0000256" key="5">
    <source>
        <dbReference type="ARBA" id="ARBA00022692"/>
    </source>
</evidence>
<feature type="transmembrane region" description="Helical" evidence="11">
    <location>
        <begin position="31"/>
        <end position="53"/>
    </location>
</feature>
<evidence type="ECO:0000256" key="4">
    <source>
        <dbReference type="ARBA" id="ARBA00022475"/>
    </source>
</evidence>
<comment type="similarity">
    <text evidence="3 10">Belongs to the cytochrome c oxidase bacterial subunit CtaF family.</text>
</comment>
<evidence type="ECO:0000256" key="3">
    <source>
        <dbReference type="ARBA" id="ARBA00006870"/>
    </source>
</evidence>
<evidence type="ECO:0000256" key="2">
    <source>
        <dbReference type="ARBA" id="ARBA00004651"/>
    </source>
</evidence>
<protein>
    <recommendedName>
        <fullName evidence="10">Cytochrome c oxidase polypeptide 4</fullName>
        <ecNumber evidence="10">7.1.1.9</ecNumber>
    </recommendedName>
    <alternativeName>
        <fullName evidence="10">Cytochrome aa3 subunit 4</fullName>
    </alternativeName>
    <alternativeName>
        <fullName evidence="10">Cytochrome c oxidase polypeptide IV</fullName>
    </alternativeName>
</protein>
<comment type="function">
    <text evidence="1 10">Part of cytochrome c oxidase, its function is unknown.</text>
</comment>
<evidence type="ECO:0000313" key="12">
    <source>
        <dbReference type="EMBL" id="KHD96272.1"/>
    </source>
</evidence>
<keyword evidence="8 10" id="KW-0472">Membrane</keyword>
<feature type="transmembrane region" description="Helical" evidence="11">
    <location>
        <begin position="7"/>
        <end position="25"/>
    </location>
</feature>
<dbReference type="EC" id="7.1.1.9" evidence="10"/>
<dbReference type="InterPro" id="IPR021050">
    <property type="entry name" value="Cyt_c_oxidase_su4_actinobac"/>
</dbReference>
<comment type="subcellular location">
    <subcellularLocation>
        <location evidence="2">Cell membrane</location>
        <topology evidence="2">Multi-pass membrane protein</topology>
    </subcellularLocation>
</comment>